<dbReference type="PATRIC" id="fig|1678841.3.peg.2180"/>
<evidence type="ECO:0000256" key="3">
    <source>
        <dbReference type="ARBA" id="ARBA00023237"/>
    </source>
</evidence>
<feature type="region of interest" description="Disordered" evidence="5">
    <location>
        <begin position="63"/>
        <end position="124"/>
    </location>
</feature>
<dbReference type="RefSeq" id="WP_062041501.1">
    <property type="nucleotide sequence ID" value="NZ_DF968182.1"/>
</dbReference>
<evidence type="ECO:0000256" key="2">
    <source>
        <dbReference type="ARBA" id="ARBA00023136"/>
    </source>
</evidence>
<evidence type="ECO:0000313" key="7">
    <source>
        <dbReference type="EMBL" id="GAP43792.1"/>
    </source>
</evidence>
<reference evidence="7" key="1">
    <citation type="journal article" date="2015" name="Genome Announc.">
        <title>Draft Genome Sequence of Bacteroidales Strain TBC1, a Novel Isolate from a Methanogenic Wastewater Treatment System.</title>
        <authorList>
            <person name="Tourlousse D.M."/>
            <person name="Matsuura N."/>
            <person name="Sun L."/>
            <person name="Toyonaga M."/>
            <person name="Kuroda K."/>
            <person name="Ohashi A."/>
            <person name="Cruz R."/>
            <person name="Yamaguchi T."/>
            <person name="Sekiguchi Y."/>
        </authorList>
    </citation>
    <scope>NUCLEOTIDE SEQUENCE [LARGE SCALE GENOMIC DNA]</scope>
    <source>
        <strain evidence="7">TBC1</strain>
    </source>
</reference>
<feature type="compositionally biased region" description="Basic and acidic residues" evidence="5">
    <location>
        <begin position="106"/>
        <end position="121"/>
    </location>
</feature>
<dbReference type="PANTHER" id="PTHR30329">
    <property type="entry name" value="STATOR ELEMENT OF FLAGELLAR MOTOR COMPLEX"/>
    <property type="match status" value="1"/>
</dbReference>
<sequence>MKKLLIAFLLLFFVVTTGLFAQVDLNRVVNRSMKKAERNVENRVERRLDRGVDKVLDKTEEGIDETVKGDGKDKKKEEAQSDSKDNGNKSGSKSDNKQAADNTAPVKDETPAPQEPEKPKPALEWAKYDFVPGTEIIFEDNQEGEQNGEFPSKWDLAGGVVENAFFDNLSVIFFREIGNTGGITPLLKDSKSDYLPDEFTIEFDCYFEKEVYNQRYYVSFYAAKKQKTVLKRLVLSTNQAQYGTTDIQGIYPGASRSNIDKNARWRHIAISFNKRALKVYMDDARLLNIPNIEENPTGVTLGTTSQKTGYYFIKNIRIAKGAVPLYDKFLTDGKFVTTGIKFDVNKATIKPESMGTINYVVKMMQDHPELKFSVEGHTDSDGDDASNMKLSEARAKAVMDKLTELGIAKDRLTSKGNGESKPMAANDTPEGKAQNRRVEFVKF</sequence>
<dbReference type="PROSITE" id="PS51123">
    <property type="entry name" value="OMPA_2"/>
    <property type="match status" value="1"/>
</dbReference>
<organism evidence="7">
    <name type="scientific">Lentimicrobium saccharophilum</name>
    <dbReference type="NCBI Taxonomy" id="1678841"/>
    <lineage>
        <taxon>Bacteria</taxon>
        <taxon>Pseudomonadati</taxon>
        <taxon>Bacteroidota</taxon>
        <taxon>Bacteroidia</taxon>
        <taxon>Bacteroidales</taxon>
        <taxon>Lentimicrobiaceae</taxon>
        <taxon>Lentimicrobium</taxon>
    </lineage>
</organism>
<dbReference type="GO" id="GO:0004553">
    <property type="term" value="F:hydrolase activity, hydrolyzing O-glycosyl compounds"/>
    <property type="evidence" value="ECO:0007669"/>
    <property type="project" value="UniProtKB-ARBA"/>
</dbReference>
<evidence type="ECO:0000256" key="1">
    <source>
        <dbReference type="ARBA" id="ARBA00004442"/>
    </source>
</evidence>
<feature type="domain" description="OmpA-like" evidence="6">
    <location>
        <begin position="329"/>
        <end position="443"/>
    </location>
</feature>
<dbReference type="PRINTS" id="PR01023">
    <property type="entry name" value="NAFLGMOTY"/>
</dbReference>
<dbReference type="EMBL" id="DF968182">
    <property type="protein sequence ID" value="GAP43792.1"/>
    <property type="molecule type" value="Genomic_DNA"/>
</dbReference>
<dbReference type="STRING" id="1678841.TBC1_111950"/>
<dbReference type="Gene3D" id="3.30.1330.60">
    <property type="entry name" value="OmpA-like domain"/>
    <property type="match status" value="1"/>
</dbReference>
<dbReference type="InterPro" id="IPR006665">
    <property type="entry name" value="OmpA-like"/>
</dbReference>
<dbReference type="InterPro" id="IPR036737">
    <property type="entry name" value="OmpA-like_sf"/>
</dbReference>
<dbReference type="PANTHER" id="PTHR30329:SF21">
    <property type="entry name" value="LIPOPROTEIN YIAD-RELATED"/>
    <property type="match status" value="1"/>
</dbReference>
<keyword evidence="8" id="KW-1185">Reference proteome</keyword>
<feature type="region of interest" description="Disordered" evidence="5">
    <location>
        <begin position="409"/>
        <end position="443"/>
    </location>
</feature>
<dbReference type="GO" id="GO:0005975">
    <property type="term" value="P:carbohydrate metabolic process"/>
    <property type="evidence" value="ECO:0007669"/>
    <property type="project" value="UniProtKB-ARBA"/>
</dbReference>
<evidence type="ECO:0000256" key="4">
    <source>
        <dbReference type="PROSITE-ProRule" id="PRU00473"/>
    </source>
</evidence>
<dbReference type="PRINTS" id="PR01021">
    <property type="entry name" value="OMPADOMAIN"/>
</dbReference>
<dbReference type="Pfam" id="PF00691">
    <property type="entry name" value="OmpA"/>
    <property type="match status" value="1"/>
</dbReference>
<name>A0A0S7C3L7_9BACT</name>
<feature type="compositionally biased region" description="Basic and acidic residues" evidence="5">
    <location>
        <begin position="63"/>
        <end position="98"/>
    </location>
</feature>
<gene>
    <name evidence="7" type="ORF">TBC1_111950</name>
</gene>
<keyword evidence="2 4" id="KW-0472">Membrane</keyword>
<evidence type="ECO:0000256" key="5">
    <source>
        <dbReference type="SAM" id="MobiDB-lite"/>
    </source>
</evidence>
<dbReference type="InterPro" id="IPR006664">
    <property type="entry name" value="OMP_bac"/>
</dbReference>
<evidence type="ECO:0000259" key="6">
    <source>
        <dbReference type="PROSITE" id="PS51123"/>
    </source>
</evidence>
<proteinExistence type="predicted"/>
<dbReference type="SUPFAM" id="SSF49899">
    <property type="entry name" value="Concanavalin A-like lectins/glucanases"/>
    <property type="match status" value="1"/>
</dbReference>
<dbReference type="Proteomes" id="UP000053091">
    <property type="component" value="Unassembled WGS sequence"/>
</dbReference>
<dbReference type="InterPro" id="IPR050330">
    <property type="entry name" value="Bact_OuterMem_StrucFunc"/>
</dbReference>
<dbReference type="AlphaFoldDB" id="A0A0S7C3L7"/>
<protein>
    <submittedName>
        <fullName evidence="7">OmpA family</fullName>
    </submittedName>
</protein>
<dbReference type="GO" id="GO:0009279">
    <property type="term" value="C:cell outer membrane"/>
    <property type="evidence" value="ECO:0007669"/>
    <property type="project" value="UniProtKB-SubCell"/>
</dbReference>
<dbReference type="SUPFAM" id="SSF103088">
    <property type="entry name" value="OmpA-like"/>
    <property type="match status" value="1"/>
</dbReference>
<dbReference type="OrthoDB" id="1108826at2"/>
<keyword evidence="3" id="KW-0998">Cell outer membrane</keyword>
<evidence type="ECO:0000313" key="8">
    <source>
        <dbReference type="Proteomes" id="UP000053091"/>
    </source>
</evidence>
<dbReference type="InterPro" id="IPR013320">
    <property type="entry name" value="ConA-like_dom_sf"/>
</dbReference>
<dbReference type="CDD" id="cd07185">
    <property type="entry name" value="OmpA_C-like"/>
    <property type="match status" value="1"/>
</dbReference>
<comment type="subcellular location">
    <subcellularLocation>
        <location evidence="1">Cell outer membrane</location>
    </subcellularLocation>
</comment>
<accession>A0A0S7C3L7</accession>